<evidence type="ECO:0000313" key="14">
    <source>
        <dbReference type="Proteomes" id="UP000680348"/>
    </source>
</evidence>
<gene>
    <name evidence="13" type="ORF">KEU06_22015</name>
</gene>
<reference evidence="13" key="1">
    <citation type="submission" date="2021-04" db="EMBL/GenBank/DDBJ databases">
        <title>Pseudaminobacter soli sp. nov., isolated from paddy soil contaminated by heavy metals.</title>
        <authorList>
            <person name="Zhang K."/>
        </authorList>
    </citation>
    <scope>NUCLEOTIDE SEQUENCE</scope>
    <source>
        <strain evidence="13">19-2017</strain>
    </source>
</reference>
<comment type="similarity">
    <text evidence="2">Belongs to the MoaE family.</text>
</comment>
<dbReference type="GO" id="GO:0006777">
    <property type="term" value="P:Mo-molybdopterin cofactor biosynthetic process"/>
    <property type="evidence" value="ECO:0007669"/>
    <property type="project" value="UniProtKB-KW"/>
</dbReference>
<dbReference type="Gene3D" id="3.90.1170.40">
    <property type="entry name" value="Molybdopterin biosynthesis MoaE subunit"/>
    <property type="match status" value="1"/>
</dbReference>
<evidence type="ECO:0000256" key="10">
    <source>
        <dbReference type="ARBA" id="ARBA00030781"/>
    </source>
</evidence>
<proteinExistence type="inferred from homology"/>
<comment type="function">
    <text evidence="6">Converts molybdopterin precursor Z into molybdopterin. This requires the incorporation of two sulfur atoms into precursor Z to generate a dithiolene group. The sulfur is provided by MoaD.</text>
</comment>
<evidence type="ECO:0000256" key="5">
    <source>
        <dbReference type="ARBA" id="ARBA00023150"/>
    </source>
</evidence>
<protein>
    <recommendedName>
        <fullName evidence="4">Molybdopterin synthase catalytic subunit</fullName>
        <ecNumber evidence="3">2.8.1.12</ecNumber>
    </recommendedName>
    <alternativeName>
        <fullName evidence="10">MPT synthase subunit 2</fullName>
    </alternativeName>
    <alternativeName>
        <fullName evidence="8">Molybdenum cofactor biosynthesis protein E</fullName>
    </alternativeName>
    <alternativeName>
        <fullName evidence="9">Molybdopterin-converting factor large subunit</fullName>
    </alternativeName>
    <alternativeName>
        <fullName evidence="11">Molybdopterin-converting factor subunit 2</fullName>
    </alternativeName>
</protein>
<comment type="caution">
    <text evidence="13">The sequence shown here is derived from an EMBL/GenBank/DDBJ whole genome shotgun (WGS) entry which is preliminary data.</text>
</comment>
<dbReference type="AlphaFoldDB" id="A0A942E524"/>
<evidence type="ECO:0000256" key="12">
    <source>
        <dbReference type="ARBA" id="ARBA00049878"/>
    </source>
</evidence>
<evidence type="ECO:0000256" key="4">
    <source>
        <dbReference type="ARBA" id="ARBA00013858"/>
    </source>
</evidence>
<dbReference type="PANTHER" id="PTHR23404">
    <property type="entry name" value="MOLYBDOPTERIN SYNTHASE RELATED"/>
    <property type="match status" value="1"/>
</dbReference>
<organism evidence="13 14">
    <name type="scientific">Pseudaminobacter soli</name>
    <name type="common">ex Zhang et al. 2022</name>
    <dbReference type="NCBI Taxonomy" id="2831468"/>
    <lineage>
        <taxon>Bacteria</taxon>
        <taxon>Pseudomonadati</taxon>
        <taxon>Pseudomonadota</taxon>
        <taxon>Alphaproteobacteria</taxon>
        <taxon>Hyphomicrobiales</taxon>
        <taxon>Phyllobacteriaceae</taxon>
        <taxon>Pseudaminobacter</taxon>
    </lineage>
</organism>
<dbReference type="EC" id="2.8.1.12" evidence="3"/>
<evidence type="ECO:0000256" key="7">
    <source>
        <dbReference type="ARBA" id="ARBA00026066"/>
    </source>
</evidence>
<evidence type="ECO:0000256" key="1">
    <source>
        <dbReference type="ARBA" id="ARBA00005046"/>
    </source>
</evidence>
<sequence length="164" mass="17910">MTAGSAPTVRIQREDFDTAAEIERLTRGKTDIGGVVTFSGLCRDEAGRLVALELEHYPGMAEAEIARIARQAMERWPLAGLTAIHRYGRIEPGQNIVLVVAASSHRQAAFEAASFLMDYLKTRAPFWKKEHRLDGTAGDWVEAKAADDEAAERWTTAAVGKLGG</sequence>
<dbReference type="SUPFAM" id="SSF54690">
    <property type="entry name" value="Molybdopterin synthase subunit MoaE"/>
    <property type="match status" value="1"/>
</dbReference>
<accession>A0A942E524</accession>
<evidence type="ECO:0000313" key="13">
    <source>
        <dbReference type="EMBL" id="MBS3651293.1"/>
    </source>
</evidence>
<evidence type="ECO:0000256" key="3">
    <source>
        <dbReference type="ARBA" id="ARBA00011950"/>
    </source>
</evidence>
<comment type="pathway">
    <text evidence="1">Cofactor biosynthesis; molybdopterin biosynthesis.</text>
</comment>
<dbReference type="EMBL" id="JAGWCR010000013">
    <property type="protein sequence ID" value="MBS3651293.1"/>
    <property type="molecule type" value="Genomic_DNA"/>
</dbReference>
<evidence type="ECO:0000256" key="9">
    <source>
        <dbReference type="ARBA" id="ARBA00030407"/>
    </source>
</evidence>
<evidence type="ECO:0000256" key="2">
    <source>
        <dbReference type="ARBA" id="ARBA00005426"/>
    </source>
</evidence>
<comment type="catalytic activity">
    <reaction evidence="12">
        <text>2 [molybdopterin-synthase sulfur-carrier protein]-C-terminal-Gly-aminoethanethioate + cyclic pyranopterin phosphate + H2O = molybdopterin + 2 [molybdopterin-synthase sulfur-carrier protein]-C-terminal Gly-Gly + 2 H(+)</text>
        <dbReference type="Rhea" id="RHEA:26333"/>
        <dbReference type="Rhea" id="RHEA-COMP:12202"/>
        <dbReference type="Rhea" id="RHEA-COMP:19907"/>
        <dbReference type="ChEBI" id="CHEBI:15377"/>
        <dbReference type="ChEBI" id="CHEBI:15378"/>
        <dbReference type="ChEBI" id="CHEBI:58698"/>
        <dbReference type="ChEBI" id="CHEBI:59648"/>
        <dbReference type="ChEBI" id="CHEBI:90778"/>
        <dbReference type="ChEBI" id="CHEBI:232372"/>
        <dbReference type="EC" id="2.8.1.12"/>
    </reaction>
</comment>
<keyword evidence="5" id="KW-0501">Molybdenum cofactor biosynthesis</keyword>
<dbReference type="RefSeq" id="WP_188256857.1">
    <property type="nucleotide sequence ID" value="NZ_JABVCF010000013.1"/>
</dbReference>
<dbReference type="Pfam" id="PF02391">
    <property type="entry name" value="MoaE"/>
    <property type="match status" value="1"/>
</dbReference>
<dbReference type="InterPro" id="IPR036563">
    <property type="entry name" value="MoaE_sf"/>
</dbReference>
<evidence type="ECO:0000256" key="8">
    <source>
        <dbReference type="ARBA" id="ARBA00029745"/>
    </source>
</evidence>
<evidence type="ECO:0000256" key="6">
    <source>
        <dbReference type="ARBA" id="ARBA00025448"/>
    </source>
</evidence>
<dbReference type="InterPro" id="IPR003448">
    <property type="entry name" value="Mopterin_biosynth_MoaE"/>
</dbReference>
<comment type="subunit">
    <text evidence="7">Heterotetramer of 2 MoaD subunits and 2 MoaE subunits. Also stable as homodimer. The enzyme changes between these two forms during catalysis.</text>
</comment>
<dbReference type="CDD" id="cd00756">
    <property type="entry name" value="MoaE"/>
    <property type="match status" value="1"/>
</dbReference>
<keyword evidence="14" id="KW-1185">Reference proteome</keyword>
<evidence type="ECO:0000256" key="11">
    <source>
        <dbReference type="ARBA" id="ARBA00032474"/>
    </source>
</evidence>
<name>A0A942E524_9HYPH</name>
<dbReference type="GO" id="GO:0030366">
    <property type="term" value="F:molybdopterin synthase activity"/>
    <property type="evidence" value="ECO:0007669"/>
    <property type="project" value="UniProtKB-EC"/>
</dbReference>
<dbReference type="Proteomes" id="UP000680348">
    <property type="component" value="Unassembled WGS sequence"/>
</dbReference>